<evidence type="ECO:0000256" key="2">
    <source>
        <dbReference type="ARBA" id="ARBA00011881"/>
    </source>
</evidence>
<keyword evidence="3" id="KW-0378">Hydrolase</keyword>
<evidence type="ECO:0000259" key="9">
    <source>
        <dbReference type="Pfam" id="PF02551"/>
    </source>
</evidence>
<dbReference type="EC" id="3.1.2.20" evidence="5"/>
<dbReference type="CDD" id="cd03445">
    <property type="entry name" value="Thioesterase_II_repeat2"/>
    <property type="match status" value="1"/>
</dbReference>
<dbReference type="GO" id="GO:0047617">
    <property type="term" value="F:fatty acyl-CoA hydrolase activity"/>
    <property type="evidence" value="ECO:0007669"/>
    <property type="project" value="UniProtKB-EC"/>
</dbReference>
<reference evidence="11 12" key="1">
    <citation type="submission" date="2018-08" db="EMBL/GenBank/DDBJ databases">
        <title>Wenzhouxiangella salilacus sp. nov., a novel bacterium isolated from a saline lake in Xinjiang Province, China.</title>
        <authorList>
            <person name="Han S."/>
        </authorList>
    </citation>
    <scope>NUCLEOTIDE SEQUENCE [LARGE SCALE GENOMIC DNA]</scope>
    <source>
        <strain evidence="11 12">XDB06</strain>
    </source>
</reference>
<evidence type="ECO:0000256" key="1">
    <source>
        <dbReference type="ARBA" id="ARBA00006538"/>
    </source>
</evidence>
<evidence type="ECO:0000313" key="12">
    <source>
        <dbReference type="Proteomes" id="UP000260351"/>
    </source>
</evidence>
<comment type="caution">
    <text evidence="11">The sequence shown here is derived from an EMBL/GenBank/DDBJ whole genome shotgun (WGS) entry which is preliminary data.</text>
</comment>
<organism evidence="11 12">
    <name type="scientific">Wenzhouxiangella sediminis</name>
    <dbReference type="NCBI Taxonomy" id="1792836"/>
    <lineage>
        <taxon>Bacteria</taxon>
        <taxon>Pseudomonadati</taxon>
        <taxon>Pseudomonadota</taxon>
        <taxon>Gammaproteobacteria</taxon>
        <taxon>Chromatiales</taxon>
        <taxon>Wenzhouxiangellaceae</taxon>
        <taxon>Wenzhouxiangella</taxon>
    </lineage>
</organism>
<dbReference type="CDD" id="cd03444">
    <property type="entry name" value="Thioesterase_II_repeat1"/>
    <property type="match status" value="1"/>
</dbReference>
<keyword evidence="12" id="KW-1185">Reference proteome</keyword>
<dbReference type="EMBL" id="QUZK01000014">
    <property type="protein sequence ID" value="RFF32008.1"/>
    <property type="molecule type" value="Genomic_DNA"/>
</dbReference>
<gene>
    <name evidence="11" type="ORF">DZC52_03170</name>
</gene>
<dbReference type="SUPFAM" id="SSF54637">
    <property type="entry name" value="Thioesterase/thiol ester dehydrase-isomerase"/>
    <property type="match status" value="2"/>
</dbReference>
<dbReference type="InterPro" id="IPR029069">
    <property type="entry name" value="HotDog_dom_sf"/>
</dbReference>
<feature type="domain" description="Acyl-CoA thioesterase-like N-terminal HotDog" evidence="10">
    <location>
        <begin position="31"/>
        <end position="108"/>
    </location>
</feature>
<keyword evidence="4" id="KW-0443">Lipid metabolism</keyword>
<comment type="similarity">
    <text evidence="1">Belongs to the C/M/P thioester hydrolase family.</text>
</comment>
<sequence>MNDALASVIELLDLEQLEDNFFRGESRDIGAPQVFGGQILGQALSAAHRTVDSRAPHSLHAYFLRPGDFNQPVVYQVERSRDGGSYSNRRVVAIQHGRPILNLAASFHAGDEGFDHQFDMPRVEGPEGLSKSIDIHDSILDQVPEKMRRLLAHRPPLEFRPVEAPKFIDPEARAPRKHVWMRAWNRLPDDPELHRNLLTYVSDYELLGTATLPHDLDFSTRPVQMASIDHALWFHRPFRVDDWLLYACDSPSSHGGRGFTRGQFFNQSGELVASTAQEGVIRPWDPEKAG</sequence>
<dbReference type="GO" id="GO:0006637">
    <property type="term" value="P:acyl-CoA metabolic process"/>
    <property type="evidence" value="ECO:0007669"/>
    <property type="project" value="InterPro"/>
</dbReference>
<evidence type="ECO:0000256" key="6">
    <source>
        <dbReference type="ARBA" id="ARBA00050943"/>
    </source>
</evidence>
<proteinExistence type="inferred from homology"/>
<accession>A0A3E1KBL4</accession>
<dbReference type="Gene3D" id="2.40.160.210">
    <property type="entry name" value="Acyl-CoA thioesterase, double hotdog domain"/>
    <property type="match status" value="1"/>
</dbReference>
<dbReference type="Pfam" id="PF02551">
    <property type="entry name" value="Acyl_CoA_thio"/>
    <property type="match status" value="1"/>
</dbReference>
<dbReference type="PANTHER" id="PTHR11066:SF34">
    <property type="entry name" value="ACYL-COENZYME A THIOESTERASE 8"/>
    <property type="match status" value="1"/>
</dbReference>
<evidence type="ECO:0000256" key="8">
    <source>
        <dbReference type="ARBA" id="ARBA00079653"/>
    </source>
</evidence>
<dbReference type="AlphaFoldDB" id="A0A3E1KBL4"/>
<dbReference type="GO" id="GO:0009062">
    <property type="term" value="P:fatty acid catabolic process"/>
    <property type="evidence" value="ECO:0007669"/>
    <property type="project" value="TreeGrafter"/>
</dbReference>
<evidence type="ECO:0000259" key="10">
    <source>
        <dbReference type="Pfam" id="PF13622"/>
    </source>
</evidence>
<dbReference type="InterPro" id="IPR049449">
    <property type="entry name" value="TesB_ACOT8-like_N"/>
</dbReference>
<protein>
    <recommendedName>
        <fullName evidence="7">Acyl-CoA thioesterase 2</fullName>
        <ecNumber evidence="5">3.1.2.20</ecNumber>
    </recommendedName>
    <alternativeName>
        <fullName evidence="8">Thioesterase II</fullName>
    </alternativeName>
</protein>
<name>A0A3E1KBL4_9GAMM</name>
<dbReference type="InterPro" id="IPR042171">
    <property type="entry name" value="Acyl-CoA_hotdog"/>
</dbReference>
<dbReference type="InterPro" id="IPR003703">
    <property type="entry name" value="Acyl_CoA_thio"/>
</dbReference>
<dbReference type="RefSeq" id="WP_116649666.1">
    <property type="nucleotide sequence ID" value="NZ_QUZK01000014.1"/>
</dbReference>
<dbReference type="OrthoDB" id="9781019at2"/>
<dbReference type="Proteomes" id="UP000260351">
    <property type="component" value="Unassembled WGS sequence"/>
</dbReference>
<evidence type="ECO:0000256" key="4">
    <source>
        <dbReference type="ARBA" id="ARBA00023098"/>
    </source>
</evidence>
<evidence type="ECO:0000256" key="3">
    <source>
        <dbReference type="ARBA" id="ARBA00022801"/>
    </source>
</evidence>
<dbReference type="GO" id="GO:0005829">
    <property type="term" value="C:cytosol"/>
    <property type="evidence" value="ECO:0007669"/>
    <property type="project" value="TreeGrafter"/>
</dbReference>
<comment type="subunit">
    <text evidence="2">Homotetramer.</text>
</comment>
<dbReference type="PANTHER" id="PTHR11066">
    <property type="entry name" value="ACYL-COA THIOESTERASE"/>
    <property type="match status" value="1"/>
</dbReference>
<evidence type="ECO:0000256" key="5">
    <source>
        <dbReference type="ARBA" id="ARBA00038894"/>
    </source>
</evidence>
<feature type="domain" description="Acyl-CoA thioesterase 2 C-terminal" evidence="9">
    <location>
        <begin position="174"/>
        <end position="280"/>
    </location>
</feature>
<dbReference type="InterPro" id="IPR025652">
    <property type="entry name" value="TesB_C"/>
</dbReference>
<dbReference type="Pfam" id="PF13622">
    <property type="entry name" value="4HBT_3"/>
    <property type="match status" value="1"/>
</dbReference>
<comment type="catalytic activity">
    <reaction evidence="6">
        <text>a fatty acyl-CoA + H2O = a fatty acid + CoA + H(+)</text>
        <dbReference type="Rhea" id="RHEA:16781"/>
        <dbReference type="ChEBI" id="CHEBI:15377"/>
        <dbReference type="ChEBI" id="CHEBI:15378"/>
        <dbReference type="ChEBI" id="CHEBI:28868"/>
        <dbReference type="ChEBI" id="CHEBI:57287"/>
        <dbReference type="ChEBI" id="CHEBI:77636"/>
        <dbReference type="EC" id="3.1.2.20"/>
    </reaction>
    <physiologicalReaction direction="left-to-right" evidence="6">
        <dbReference type="Rhea" id="RHEA:16782"/>
    </physiologicalReaction>
</comment>
<evidence type="ECO:0000256" key="7">
    <source>
        <dbReference type="ARBA" id="ARBA00071120"/>
    </source>
</evidence>
<dbReference type="FunFam" id="2.40.160.210:FF:000001">
    <property type="entry name" value="Acyl-CoA thioesterase II"/>
    <property type="match status" value="1"/>
</dbReference>
<evidence type="ECO:0000313" key="11">
    <source>
        <dbReference type="EMBL" id="RFF32008.1"/>
    </source>
</evidence>